<keyword evidence="6" id="KW-1185">Reference proteome</keyword>
<reference evidence="5 6" key="1">
    <citation type="submission" date="2023-05" db="EMBL/GenBank/DDBJ databases">
        <title>Lithophilousrod everest ZFBP1038 complete genpme.</title>
        <authorList>
            <person name="Tian M."/>
        </authorList>
    </citation>
    <scope>NUCLEOTIDE SEQUENCE [LARGE SCALE GENOMIC DNA]</scope>
    <source>
        <strain evidence="5 6">ZFBP1038</strain>
    </source>
</reference>
<evidence type="ECO:0000256" key="4">
    <source>
        <dbReference type="SAM" id="MobiDB-lite"/>
    </source>
</evidence>
<dbReference type="InterPro" id="IPR004136">
    <property type="entry name" value="NMO"/>
</dbReference>
<dbReference type="PANTHER" id="PTHR32332:SF31">
    <property type="entry name" value="2-NITROPROPANE DIOXYGENASE FAMILY, PUTATIVE (AFU_ORTHOLOGUE AFUA_2G09850)-RELATED"/>
    <property type="match status" value="1"/>
</dbReference>
<name>A0ABY8QS24_9MICO</name>
<dbReference type="EC" id="1.13.12.-" evidence="5"/>
<gene>
    <name evidence="5" type="ORF">LWF01_17225</name>
</gene>
<evidence type="ECO:0000256" key="1">
    <source>
        <dbReference type="ARBA" id="ARBA00022630"/>
    </source>
</evidence>
<protein>
    <submittedName>
        <fullName evidence="5">Nitronate monooxygenase</fullName>
        <ecNumber evidence="5">1.13.12.-</ecNumber>
    </submittedName>
</protein>
<evidence type="ECO:0000256" key="2">
    <source>
        <dbReference type="ARBA" id="ARBA00022643"/>
    </source>
</evidence>
<accession>A0ABY8QS24</accession>
<dbReference type="SUPFAM" id="SSF51412">
    <property type="entry name" value="Inosine monophosphate dehydrogenase (IMPDH)"/>
    <property type="match status" value="1"/>
</dbReference>
<keyword evidence="3 5" id="KW-0560">Oxidoreductase</keyword>
<evidence type="ECO:0000256" key="3">
    <source>
        <dbReference type="ARBA" id="ARBA00023002"/>
    </source>
</evidence>
<dbReference type="PANTHER" id="PTHR32332">
    <property type="entry name" value="2-NITROPROPANE DIOXYGENASE"/>
    <property type="match status" value="1"/>
</dbReference>
<evidence type="ECO:0000313" key="6">
    <source>
        <dbReference type="Proteomes" id="UP001209083"/>
    </source>
</evidence>
<feature type="region of interest" description="Disordered" evidence="4">
    <location>
        <begin position="65"/>
        <end position="92"/>
    </location>
</feature>
<keyword evidence="1" id="KW-0285">Flavoprotein</keyword>
<feature type="compositionally biased region" description="Polar residues" evidence="4">
    <location>
        <begin position="77"/>
        <end position="91"/>
    </location>
</feature>
<dbReference type="EMBL" id="CP090958">
    <property type="protein sequence ID" value="WGW11807.1"/>
    <property type="molecule type" value="Genomic_DNA"/>
</dbReference>
<dbReference type="RefSeq" id="WP_349638600.1">
    <property type="nucleotide sequence ID" value="NZ_CP090958.1"/>
</dbReference>
<keyword evidence="5" id="KW-0503">Monooxygenase</keyword>
<dbReference type="Pfam" id="PF03060">
    <property type="entry name" value="NMO"/>
    <property type="match status" value="1"/>
</dbReference>
<organism evidence="5 6">
    <name type="scientific">Saxibacter everestensis</name>
    <dbReference type="NCBI Taxonomy" id="2909229"/>
    <lineage>
        <taxon>Bacteria</taxon>
        <taxon>Bacillati</taxon>
        <taxon>Actinomycetota</taxon>
        <taxon>Actinomycetes</taxon>
        <taxon>Micrococcales</taxon>
        <taxon>Brevibacteriaceae</taxon>
        <taxon>Saxibacter</taxon>
    </lineage>
</organism>
<dbReference type="Gene3D" id="3.20.20.70">
    <property type="entry name" value="Aldolase class I"/>
    <property type="match status" value="1"/>
</dbReference>
<evidence type="ECO:0000313" key="5">
    <source>
        <dbReference type="EMBL" id="WGW11807.1"/>
    </source>
</evidence>
<dbReference type="CDD" id="cd04730">
    <property type="entry name" value="NPD_like"/>
    <property type="match status" value="1"/>
</dbReference>
<dbReference type="Proteomes" id="UP001209083">
    <property type="component" value="Chromosome"/>
</dbReference>
<dbReference type="GO" id="GO:0004497">
    <property type="term" value="F:monooxygenase activity"/>
    <property type="evidence" value="ECO:0007669"/>
    <property type="project" value="UniProtKB-KW"/>
</dbReference>
<keyword evidence="2" id="KW-0288">FMN</keyword>
<dbReference type="InterPro" id="IPR013785">
    <property type="entry name" value="Aldolase_TIM"/>
</dbReference>
<sequence>MLKTWLTQTLDLSVPIISAPMASRAGGELAHAVSAAGGLGMLGAGRVVSPEWIAENATIARYGPIASSTDGDGVPSSPGTRTEAALSNRNAGTGGEITPLRFGIGLMTWAIDEDRALLDASLATGPALISLSFGDPSPYVEDVHSVGSLAAMQVNTLADLRLAETAGIDLIIVQGAEAGGHTGQRATLPLLQDVLESTELPVVAAGGISTGRGLAAVLAAGAHGAMIGTALLASPEVTMPEGLRERILAAESDDTVYTSVFDLAQRQPWPSRWGGRALRNEFTDRWHGRGSELADDADAAGEVRAANSSGDPGNASVYAGEAVGAVRESLPAGEVIQRINAEAEARLRSLL</sequence>
<proteinExistence type="predicted"/>